<dbReference type="AlphaFoldDB" id="A0A239EGQ9"/>
<dbReference type="InterPro" id="IPR010982">
    <property type="entry name" value="Lambda_DNA-bd_dom_sf"/>
</dbReference>
<accession>A0A239EGQ9</accession>
<dbReference type="Gene3D" id="1.10.260.40">
    <property type="entry name" value="lambda repressor-like DNA-binding domains"/>
    <property type="match status" value="1"/>
</dbReference>
<protein>
    <submittedName>
        <fullName evidence="1">Uncharacterized protein</fullName>
    </submittedName>
</protein>
<dbReference type="GO" id="GO:0003677">
    <property type="term" value="F:DNA binding"/>
    <property type="evidence" value="ECO:0007669"/>
    <property type="project" value="InterPro"/>
</dbReference>
<proteinExistence type="predicted"/>
<dbReference type="OrthoDB" id="1956872at2"/>
<keyword evidence="2" id="KW-1185">Reference proteome</keyword>
<sequence length="67" mass="8200">MLFYWFNRNKTIKDLRKNVSLTTKELAEKLNWHTREVNKIEELSLKELPKEIRQELIPIFRQDDLGQ</sequence>
<dbReference type="Proteomes" id="UP000198304">
    <property type="component" value="Unassembled WGS sequence"/>
</dbReference>
<gene>
    <name evidence="1" type="ORF">SAMN05446037_101027</name>
</gene>
<name>A0A239EGQ9_9FIRM</name>
<organism evidence="1 2">
    <name type="scientific">Anaerovirgula multivorans</name>
    <dbReference type="NCBI Taxonomy" id="312168"/>
    <lineage>
        <taxon>Bacteria</taxon>
        <taxon>Bacillati</taxon>
        <taxon>Bacillota</taxon>
        <taxon>Clostridia</taxon>
        <taxon>Peptostreptococcales</taxon>
        <taxon>Natronincolaceae</taxon>
        <taxon>Anaerovirgula</taxon>
    </lineage>
</organism>
<evidence type="ECO:0000313" key="1">
    <source>
        <dbReference type="EMBL" id="SNS43836.1"/>
    </source>
</evidence>
<reference evidence="1 2" key="1">
    <citation type="submission" date="2017-06" db="EMBL/GenBank/DDBJ databases">
        <authorList>
            <person name="Kim H.J."/>
            <person name="Triplett B.A."/>
        </authorList>
    </citation>
    <scope>NUCLEOTIDE SEQUENCE [LARGE SCALE GENOMIC DNA]</scope>
    <source>
        <strain evidence="1 2">SCA</strain>
    </source>
</reference>
<dbReference type="EMBL" id="FZOJ01000010">
    <property type="protein sequence ID" value="SNS43836.1"/>
    <property type="molecule type" value="Genomic_DNA"/>
</dbReference>
<evidence type="ECO:0000313" key="2">
    <source>
        <dbReference type="Proteomes" id="UP000198304"/>
    </source>
</evidence>
<dbReference type="RefSeq" id="WP_089283068.1">
    <property type="nucleotide sequence ID" value="NZ_FZOJ01000010.1"/>
</dbReference>
<dbReference type="SUPFAM" id="SSF47413">
    <property type="entry name" value="lambda repressor-like DNA-binding domains"/>
    <property type="match status" value="1"/>
</dbReference>